<dbReference type="SUPFAM" id="SSF53335">
    <property type="entry name" value="S-adenosyl-L-methionine-dependent methyltransferases"/>
    <property type="match status" value="1"/>
</dbReference>
<dbReference type="Proteomes" id="UP001564626">
    <property type="component" value="Unassembled WGS sequence"/>
</dbReference>
<keyword evidence="1" id="KW-0489">Methyltransferase</keyword>
<dbReference type="RefSeq" id="WP_345365577.1">
    <property type="nucleotide sequence ID" value="NZ_BAABII010000016.1"/>
</dbReference>
<dbReference type="Gene3D" id="3.40.50.150">
    <property type="entry name" value="Vaccinia Virus protein VP39"/>
    <property type="match status" value="1"/>
</dbReference>
<keyword evidence="1" id="KW-0808">Transferase</keyword>
<accession>A0ABV4CLC6</accession>
<keyword evidence="2" id="KW-1185">Reference proteome</keyword>
<sequence length="201" mass="21609">MSGEFDPALRAAGAVLELDDGSRAALPVQRWCDDPDPVDLGLIDRCTGPTLDIGCGPGRFTSALRSRGIPALGIDVSPEAVRMTLRRGGVALRRDVFEPLPDEGRWRHVLLVDGNLGIGGDPAALLRRVRALLDRRGHALVEVAAPGAGLRTGFARLDRGPWFPWAEADAAGLAVVAARTGLVPAERLHREHRWFVDLLVP</sequence>
<dbReference type="EMBL" id="JBGEHV010000019">
    <property type="protein sequence ID" value="MEY8040224.1"/>
    <property type="molecule type" value="Genomic_DNA"/>
</dbReference>
<organism evidence="1 2">
    <name type="scientific">Saccharopolyspora cebuensis</name>
    <dbReference type="NCBI Taxonomy" id="418759"/>
    <lineage>
        <taxon>Bacteria</taxon>
        <taxon>Bacillati</taxon>
        <taxon>Actinomycetota</taxon>
        <taxon>Actinomycetes</taxon>
        <taxon>Pseudonocardiales</taxon>
        <taxon>Pseudonocardiaceae</taxon>
        <taxon>Saccharopolyspora</taxon>
    </lineage>
</organism>
<dbReference type="InterPro" id="IPR029063">
    <property type="entry name" value="SAM-dependent_MTases_sf"/>
</dbReference>
<dbReference type="GO" id="GO:0032259">
    <property type="term" value="P:methylation"/>
    <property type="evidence" value="ECO:0007669"/>
    <property type="project" value="UniProtKB-KW"/>
</dbReference>
<evidence type="ECO:0000313" key="1">
    <source>
        <dbReference type="EMBL" id="MEY8040224.1"/>
    </source>
</evidence>
<name>A0ABV4CLC6_9PSEU</name>
<protein>
    <submittedName>
        <fullName evidence="1">Methyltransferase domain-containing protein</fullName>
    </submittedName>
</protein>
<dbReference type="CDD" id="cd02440">
    <property type="entry name" value="AdoMet_MTases"/>
    <property type="match status" value="1"/>
</dbReference>
<dbReference type="GO" id="GO:0008168">
    <property type="term" value="F:methyltransferase activity"/>
    <property type="evidence" value="ECO:0007669"/>
    <property type="project" value="UniProtKB-KW"/>
</dbReference>
<comment type="caution">
    <text evidence="1">The sequence shown here is derived from an EMBL/GenBank/DDBJ whole genome shotgun (WGS) entry which is preliminary data.</text>
</comment>
<dbReference type="Pfam" id="PF13489">
    <property type="entry name" value="Methyltransf_23"/>
    <property type="match status" value="1"/>
</dbReference>
<evidence type="ECO:0000313" key="2">
    <source>
        <dbReference type="Proteomes" id="UP001564626"/>
    </source>
</evidence>
<gene>
    <name evidence="1" type="ORF">AB8O55_12540</name>
</gene>
<reference evidence="1 2" key="1">
    <citation type="submission" date="2024-08" db="EMBL/GenBank/DDBJ databases">
        <title>Genome mining of Saccharopolyspora cebuensis PGLac3 from Nigerian medicinal plant.</title>
        <authorList>
            <person name="Ezeobiora C.E."/>
            <person name="Igbokwe N.H."/>
            <person name="Amin D.H."/>
            <person name="Mendie U.E."/>
        </authorList>
    </citation>
    <scope>NUCLEOTIDE SEQUENCE [LARGE SCALE GENOMIC DNA]</scope>
    <source>
        <strain evidence="1 2">PGLac3</strain>
    </source>
</reference>
<proteinExistence type="predicted"/>